<evidence type="ECO:0000313" key="2">
    <source>
        <dbReference type="EMBL" id="KAK3301483.1"/>
    </source>
</evidence>
<dbReference type="AlphaFoldDB" id="A0AAE0HRP5"/>
<reference evidence="2" key="1">
    <citation type="journal article" date="2023" name="Mol. Phylogenet. Evol.">
        <title>Genome-scale phylogeny and comparative genomics of the fungal order Sordariales.</title>
        <authorList>
            <person name="Hensen N."/>
            <person name="Bonometti L."/>
            <person name="Westerberg I."/>
            <person name="Brannstrom I.O."/>
            <person name="Guillou S."/>
            <person name="Cros-Aarteil S."/>
            <person name="Calhoun S."/>
            <person name="Haridas S."/>
            <person name="Kuo A."/>
            <person name="Mondo S."/>
            <person name="Pangilinan J."/>
            <person name="Riley R."/>
            <person name="LaButti K."/>
            <person name="Andreopoulos B."/>
            <person name="Lipzen A."/>
            <person name="Chen C."/>
            <person name="Yan M."/>
            <person name="Daum C."/>
            <person name="Ng V."/>
            <person name="Clum A."/>
            <person name="Steindorff A."/>
            <person name="Ohm R.A."/>
            <person name="Martin F."/>
            <person name="Silar P."/>
            <person name="Natvig D.O."/>
            <person name="Lalanne C."/>
            <person name="Gautier V."/>
            <person name="Ament-Velasquez S.L."/>
            <person name="Kruys A."/>
            <person name="Hutchinson M.I."/>
            <person name="Powell A.J."/>
            <person name="Barry K."/>
            <person name="Miller A.N."/>
            <person name="Grigoriev I.V."/>
            <person name="Debuchy R."/>
            <person name="Gladieux P."/>
            <person name="Hiltunen Thoren M."/>
            <person name="Johannesson H."/>
        </authorList>
    </citation>
    <scope>NUCLEOTIDE SEQUENCE</scope>
    <source>
        <strain evidence="2">CBS 168.71</strain>
    </source>
</reference>
<feature type="compositionally biased region" description="Polar residues" evidence="1">
    <location>
        <begin position="60"/>
        <end position="72"/>
    </location>
</feature>
<keyword evidence="3" id="KW-1185">Reference proteome</keyword>
<sequence>MPGRAWRVVKLRRTVACLCFIEPLVLEFWFASCRDCHLLLTVEVGEREKGKKGKGVNKKQAQQPLTPSSASTAPRLPHSSVRPAHSTSASFSVFFFDPRNVTKLYDKPLAKSRIRFMPVDARQAGSPG</sequence>
<evidence type="ECO:0000256" key="1">
    <source>
        <dbReference type="SAM" id="MobiDB-lite"/>
    </source>
</evidence>
<dbReference type="RefSeq" id="XP_062664997.1">
    <property type="nucleotide sequence ID" value="XM_062803781.1"/>
</dbReference>
<dbReference type="EMBL" id="JAUEPN010000001">
    <property type="protein sequence ID" value="KAK3301483.1"/>
    <property type="molecule type" value="Genomic_DNA"/>
</dbReference>
<feature type="region of interest" description="Disordered" evidence="1">
    <location>
        <begin position="47"/>
        <end position="85"/>
    </location>
</feature>
<dbReference type="GeneID" id="87840729"/>
<proteinExistence type="predicted"/>
<name>A0AAE0HRP5_9PEZI</name>
<dbReference type="Proteomes" id="UP001278766">
    <property type="component" value="Unassembled WGS sequence"/>
</dbReference>
<gene>
    <name evidence="2" type="ORF">B0H64DRAFT_39565</name>
</gene>
<organism evidence="2 3">
    <name type="scientific">Chaetomium fimeti</name>
    <dbReference type="NCBI Taxonomy" id="1854472"/>
    <lineage>
        <taxon>Eukaryota</taxon>
        <taxon>Fungi</taxon>
        <taxon>Dikarya</taxon>
        <taxon>Ascomycota</taxon>
        <taxon>Pezizomycotina</taxon>
        <taxon>Sordariomycetes</taxon>
        <taxon>Sordariomycetidae</taxon>
        <taxon>Sordariales</taxon>
        <taxon>Chaetomiaceae</taxon>
        <taxon>Chaetomium</taxon>
    </lineage>
</organism>
<comment type="caution">
    <text evidence="2">The sequence shown here is derived from an EMBL/GenBank/DDBJ whole genome shotgun (WGS) entry which is preliminary data.</text>
</comment>
<protein>
    <submittedName>
        <fullName evidence="2">Uncharacterized protein</fullName>
    </submittedName>
</protein>
<accession>A0AAE0HRP5</accession>
<reference evidence="2" key="2">
    <citation type="submission" date="2023-06" db="EMBL/GenBank/DDBJ databases">
        <authorList>
            <consortium name="Lawrence Berkeley National Laboratory"/>
            <person name="Haridas S."/>
            <person name="Hensen N."/>
            <person name="Bonometti L."/>
            <person name="Westerberg I."/>
            <person name="Brannstrom I.O."/>
            <person name="Guillou S."/>
            <person name="Cros-Aarteil S."/>
            <person name="Calhoun S."/>
            <person name="Kuo A."/>
            <person name="Mondo S."/>
            <person name="Pangilinan J."/>
            <person name="Riley R."/>
            <person name="Labutti K."/>
            <person name="Andreopoulos B."/>
            <person name="Lipzen A."/>
            <person name="Chen C."/>
            <person name="Yanf M."/>
            <person name="Daum C."/>
            <person name="Ng V."/>
            <person name="Clum A."/>
            <person name="Steindorff A."/>
            <person name="Ohm R."/>
            <person name="Martin F."/>
            <person name="Silar P."/>
            <person name="Natvig D."/>
            <person name="Lalanne C."/>
            <person name="Gautier V."/>
            <person name="Ament-Velasquez S.L."/>
            <person name="Kruys A."/>
            <person name="Hutchinson M.I."/>
            <person name="Powell A.J."/>
            <person name="Barry K."/>
            <person name="Miller A.N."/>
            <person name="Grigoriev I.V."/>
            <person name="Debuchy R."/>
            <person name="Gladieux P."/>
            <person name="Thoren M.H."/>
            <person name="Johannesson H."/>
        </authorList>
    </citation>
    <scope>NUCLEOTIDE SEQUENCE</scope>
    <source>
        <strain evidence="2">CBS 168.71</strain>
    </source>
</reference>
<evidence type="ECO:0000313" key="3">
    <source>
        <dbReference type="Proteomes" id="UP001278766"/>
    </source>
</evidence>